<gene>
    <name evidence="1" type="ORF">METZ01_LOCUS317939</name>
</gene>
<protein>
    <submittedName>
        <fullName evidence="1">Uncharacterized protein</fullName>
    </submittedName>
</protein>
<name>A0A382NXJ4_9ZZZZ</name>
<dbReference type="AlphaFoldDB" id="A0A382NXJ4"/>
<feature type="non-terminal residue" evidence="1">
    <location>
        <position position="96"/>
    </location>
</feature>
<sequence>VHKRIGGDQGPDAPGRQYFDDTSMVETPLVTQHKYGRLRAPVIKEGHFKFDIITAEQGGLATVQRTMHFEQAVIGVTYSIVVCINKDLPAGFPLFF</sequence>
<reference evidence="1" key="1">
    <citation type="submission" date="2018-05" db="EMBL/GenBank/DDBJ databases">
        <authorList>
            <person name="Lanie J.A."/>
            <person name="Ng W.-L."/>
            <person name="Kazmierczak K.M."/>
            <person name="Andrzejewski T.M."/>
            <person name="Davidsen T.M."/>
            <person name="Wayne K.J."/>
            <person name="Tettelin H."/>
            <person name="Glass J.I."/>
            <person name="Rusch D."/>
            <person name="Podicherti R."/>
            <person name="Tsui H.-C.T."/>
            <person name="Winkler M.E."/>
        </authorList>
    </citation>
    <scope>NUCLEOTIDE SEQUENCE</scope>
</reference>
<feature type="non-terminal residue" evidence="1">
    <location>
        <position position="1"/>
    </location>
</feature>
<accession>A0A382NXJ4</accession>
<dbReference type="EMBL" id="UINC01103020">
    <property type="protein sequence ID" value="SVC65085.1"/>
    <property type="molecule type" value="Genomic_DNA"/>
</dbReference>
<organism evidence="1">
    <name type="scientific">marine metagenome</name>
    <dbReference type="NCBI Taxonomy" id="408172"/>
    <lineage>
        <taxon>unclassified sequences</taxon>
        <taxon>metagenomes</taxon>
        <taxon>ecological metagenomes</taxon>
    </lineage>
</organism>
<proteinExistence type="predicted"/>
<evidence type="ECO:0000313" key="1">
    <source>
        <dbReference type="EMBL" id="SVC65085.1"/>
    </source>
</evidence>